<feature type="region of interest" description="Disordered" evidence="2">
    <location>
        <begin position="100"/>
        <end position="178"/>
    </location>
</feature>
<feature type="region of interest" description="Disordered" evidence="2">
    <location>
        <begin position="1"/>
        <end position="83"/>
    </location>
</feature>
<feature type="compositionally biased region" description="Polar residues" evidence="2">
    <location>
        <begin position="455"/>
        <end position="468"/>
    </location>
</feature>
<organism evidence="3 4">
    <name type="scientific">Branchiostoma floridae</name>
    <name type="common">Florida lancelet</name>
    <name type="synonym">Amphioxus</name>
    <dbReference type="NCBI Taxonomy" id="7739"/>
    <lineage>
        <taxon>Eukaryota</taxon>
        <taxon>Metazoa</taxon>
        <taxon>Chordata</taxon>
        <taxon>Cephalochordata</taxon>
        <taxon>Leptocardii</taxon>
        <taxon>Amphioxiformes</taxon>
        <taxon>Branchiostomatidae</taxon>
        <taxon>Branchiostoma</taxon>
    </lineage>
</organism>
<feature type="region of interest" description="Disordered" evidence="2">
    <location>
        <begin position="451"/>
        <end position="472"/>
    </location>
</feature>
<dbReference type="KEGG" id="bfo:118424960"/>
<evidence type="ECO:0000256" key="2">
    <source>
        <dbReference type="SAM" id="MobiDB-lite"/>
    </source>
</evidence>
<reference evidence="3" key="1">
    <citation type="journal article" date="2020" name="Nat. Ecol. Evol.">
        <title>Deeply conserved synteny resolves early events in vertebrate evolution.</title>
        <authorList>
            <person name="Simakov O."/>
            <person name="Marletaz F."/>
            <person name="Yue J.X."/>
            <person name="O'Connell B."/>
            <person name="Jenkins J."/>
            <person name="Brandt A."/>
            <person name="Calef R."/>
            <person name="Tung C.H."/>
            <person name="Huang T.K."/>
            <person name="Schmutz J."/>
            <person name="Satoh N."/>
            <person name="Yu J.K."/>
            <person name="Putnam N.H."/>
            <person name="Green R.E."/>
            <person name="Rokhsar D.S."/>
        </authorList>
    </citation>
    <scope>NUCLEOTIDE SEQUENCE [LARGE SCALE GENOMIC DNA]</scope>
    <source>
        <strain evidence="3">S238N-H82</strain>
    </source>
</reference>
<feature type="compositionally biased region" description="Polar residues" evidence="2">
    <location>
        <begin position="33"/>
        <end position="47"/>
    </location>
</feature>
<feature type="coiled-coil region" evidence="1">
    <location>
        <begin position="654"/>
        <end position="681"/>
    </location>
</feature>
<dbReference type="OMA" id="PSEDSIH"/>
<dbReference type="GeneID" id="118424960"/>
<feature type="coiled-coil region" evidence="1">
    <location>
        <begin position="204"/>
        <end position="256"/>
    </location>
</feature>
<dbReference type="OrthoDB" id="28818at2759"/>
<dbReference type="RefSeq" id="XP_035689662.1">
    <property type="nucleotide sequence ID" value="XM_035833769.1"/>
</dbReference>
<protein>
    <submittedName>
        <fullName evidence="4">Golgin subfamily A member 4-like</fullName>
    </submittedName>
</protein>
<gene>
    <name evidence="4" type="primary">LOC118424960</name>
</gene>
<accession>A0A9J7LUQ2</accession>
<reference evidence="4" key="2">
    <citation type="submission" date="2025-08" db="UniProtKB">
        <authorList>
            <consortium name="RefSeq"/>
        </authorList>
    </citation>
    <scope>IDENTIFICATION</scope>
    <source>
        <strain evidence="4">S238N-H82</strain>
        <tissue evidence="4">Testes</tissue>
    </source>
</reference>
<keyword evidence="1" id="KW-0175">Coiled coil</keyword>
<name>A0A9J7LUQ2_BRAFL</name>
<dbReference type="Proteomes" id="UP000001554">
    <property type="component" value="Chromosome 10"/>
</dbReference>
<dbReference type="PANTHER" id="PTHR19327:SF0">
    <property type="entry name" value="GOLGIN SUBFAMILY A MEMBER 4"/>
    <property type="match status" value="1"/>
</dbReference>
<feature type="coiled-coil region" evidence="1">
    <location>
        <begin position="302"/>
        <end position="350"/>
    </location>
</feature>
<feature type="compositionally biased region" description="Basic and acidic residues" evidence="2">
    <location>
        <begin position="112"/>
        <end position="122"/>
    </location>
</feature>
<evidence type="ECO:0000256" key="1">
    <source>
        <dbReference type="SAM" id="Coils"/>
    </source>
</evidence>
<keyword evidence="3" id="KW-1185">Reference proteome</keyword>
<proteinExistence type="predicted"/>
<dbReference type="PANTHER" id="PTHR19327">
    <property type="entry name" value="GOLGIN"/>
    <property type="match status" value="1"/>
</dbReference>
<feature type="compositionally biased region" description="Basic and acidic residues" evidence="2">
    <location>
        <begin position="65"/>
        <end position="78"/>
    </location>
</feature>
<dbReference type="AlphaFoldDB" id="A0A9J7LUQ2"/>
<evidence type="ECO:0000313" key="3">
    <source>
        <dbReference type="Proteomes" id="UP000001554"/>
    </source>
</evidence>
<sequence length="681" mass="77113">MFRKLKNKIEEEAGKSPVNRLLSGASPSKGESDSPSHTPPASVNAASPATPLARKPAIWSAGTPRRLDQTPTKSDKAPAADGSMRSAALDLLSSLTALKGSNSYMLPPHKMRASDVDSDAEHSAQSTPQPEKPLPRTESRESINSLAGMFQSLPFGRKNRDAPSDAESDLDSEASFSLRTMNKEELYRRFKEMEKMMTAYRGKYNEMASAYRDQEKEKEKIKNTLTEAQDKSLRRISEMREAAALDQQAKRHLEEEFRFNLEEKDELIGVLQTQVRLLKQGNLENAAEGSANAKGDGDTVDSAELSKTNVILKEKVRRLEDLLNKCKDMIKNNKERTAQLTSEKEKLATELESKAQVVQQLQEWKDKEQVRLDGQLQDARHLIEQLESSTKSSRALSSQHQDLLQNLEAKDKEIKLLKTELRAQKIELGKSSGGEKGRDKEVSELKARLKELEQNNKTNGSVEQSSGGLESASALEEQLLQKDQEWQAKLSAREQELQQQLEAKGQLLETQRAEWEARLAELATKKDKQLQDVLGSKESEIEEITSNLETMGKQQLESLTQKHEAELQETIDTIQQWETRQKEQEEAHKKELEDLTQKFRAKLEQFRDQHNTTVAQLKEAHQKELTERGTEMTQLRENHQKELAGLQGALEGKGSEVAEQVTQYQQRVQELETRIQQVRMR</sequence>
<evidence type="ECO:0000313" key="4">
    <source>
        <dbReference type="RefSeq" id="XP_035689662.1"/>
    </source>
</evidence>
<feature type="coiled-coil region" evidence="1">
    <location>
        <begin position="494"/>
        <end position="609"/>
    </location>
</feature>